<name>A0A5J4UF05_9EUKA</name>
<reference evidence="1 2" key="1">
    <citation type="submission" date="2019-03" db="EMBL/GenBank/DDBJ databases">
        <title>Single cell metagenomics reveals metabolic interactions within the superorganism composed of flagellate Streblomastix strix and complex community of Bacteroidetes bacteria on its surface.</title>
        <authorList>
            <person name="Treitli S.C."/>
            <person name="Kolisko M."/>
            <person name="Husnik F."/>
            <person name="Keeling P."/>
            <person name="Hampl V."/>
        </authorList>
    </citation>
    <scope>NUCLEOTIDE SEQUENCE [LARGE SCALE GENOMIC DNA]</scope>
    <source>
        <strain evidence="1">ST1C</strain>
    </source>
</reference>
<gene>
    <name evidence="1" type="ORF">EZS28_035780</name>
</gene>
<dbReference type="Proteomes" id="UP000324800">
    <property type="component" value="Unassembled WGS sequence"/>
</dbReference>
<evidence type="ECO:0000313" key="1">
    <source>
        <dbReference type="EMBL" id="KAA6368693.1"/>
    </source>
</evidence>
<protein>
    <submittedName>
        <fullName evidence="1">Uncharacterized protein</fullName>
    </submittedName>
</protein>
<organism evidence="1 2">
    <name type="scientific">Streblomastix strix</name>
    <dbReference type="NCBI Taxonomy" id="222440"/>
    <lineage>
        <taxon>Eukaryota</taxon>
        <taxon>Metamonada</taxon>
        <taxon>Preaxostyla</taxon>
        <taxon>Oxymonadida</taxon>
        <taxon>Streblomastigidae</taxon>
        <taxon>Streblomastix</taxon>
    </lineage>
</organism>
<comment type="caution">
    <text evidence="1">The sequence shown here is derived from an EMBL/GenBank/DDBJ whole genome shotgun (WGS) entry which is preliminary data.</text>
</comment>
<dbReference type="AlphaFoldDB" id="A0A5J4UF05"/>
<accession>A0A5J4UF05</accession>
<proteinExistence type="predicted"/>
<dbReference type="EMBL" id="SNRW01017097">
    <property type="protein sequence ID" value="KAA6368693.1"/>
    <property type="molecule type" value="Genomic_DNA"/>
</dbReference>
<evidence type="ECO:0000313" key="2">
    <source>
        <dbReference type="Proteomes" id="UP000324800"/>
    </source>
</evidence>
<sequence length="83" mass="9255">MVTYPNPPFFPSSIATIFALSTQPTYPNKFQRSVAVVYGLNPPTQNRAKAGIADWTYFQEMGIVDSSPLLVGQMEQLILDIEM</sequence>